<feature type="compositionally biased region" description="Basic residues" evidence="1">
    <location>
        <begin position="88"/>
        <end position="105"/>
    </location>
</feature>
<gene>
    <name evidence="2" type="ORF">METZ01_LOCUS493701</name>
</gene>
<organism evidence="2">
    <name type="scientific">marine metagenome</name>
    <dbReference type="NCBI Taxonomy" id="408172"/>
    <lineage>
        <taxon>unclassified sequences</taxon>
        <taxon>metagenomes</taxon>
        <taxon>ecological metagenomes</taxon>
    </lineage>
</organism>
<accession>A0A383D8G1</accession>
<feature type="region of interest" description="Disordered" evidence="1">
    <location>
        <begin position="84"/>
        <end position="105"/>
    </location>
</feature>
<proteinExistence type="predicted"/>
<name>A0A383D8G1_9ZZZZ</name>
<reference evidence="2" key="1">
    <citation type="submission" date="2018-05" db="EMBL/GenBank/DDBJ databases">
        <authorList>
            <person name="Lanie J.A."/>
            <person name="Ng W.-L."/>
            <person name="Kazmierczak K.M."/>
            <person name="Andrzejewski T.M."/>
            <person name="Davidsen T.M."/>
            <person name="Wayne K.J."/>
            <person name="Tettelin H."/>
            <person name="Glass J.I."/>
            <person name="Rusch D."/>
            <person name="Podicherti R."/>
            <person name="Tsui H.-C.T."/>
            <person name="Winkler M.E."/>
        </authorList>
    </citation>
    <scope>NUCLEOTIDE SEQUENCE</scope>
</reference>
<sequence>NKTKHAKIRCQKRGIKDKTINLLFKEGKQIRQKGGTAIVVFPKSKKPEIEKKHLKIKNIKNAYMVIEVDEKNLTDSRIITTGHDYKNVHKKSHKKSHRKRHRKFH</sequence>
<dbReference type="AlphaFoldDB" id="A0A383D8G1"/>
<evidence type="ECO:0000256" key="1">
    <source>
        <dbReference type="SAM" id="MobiDB-lite"/>
    </source>
</evidence>
<evidence type="ECO:0000313" key="2">
    <source>
        <dbReference type="EMBL" id="SVE40847.1"/>
    </source>
</evidence>
<protein>
    <submittedName>
        <fullName evidence="2">Uncharacterized protein</fullName>
    </submittedName>
</protein>
<dbReference type="EMBL" id="UINC01215240">
    <property type="protein sequence ID" value="SVE40847.1"/>
    <property type="molecule type" value="Genomic_DNA"/>
</dbReference>
<feature type="non-terminal residue" evidence="2">
    <location>
        <position position="1"/>
    </location>
</feature>